<evidence type="ECO:0000313" key="1">
    <source>
        <dbReference type="EMBL" id="KAJ7622462.1"/>
    </source>
</evidence>
<dbReference type="EMBL" id="JARKIF010000015">
    <property type="protein sequence ID" value="KAJ7622462.1"/>
    <property type="molecule type" value="Genomic_DNA"/>
</dbReference>
<accession>A0AAD7BIZ0</accession>
<sequence length="271" mass="30535">MGLQGELHLLGALERFAVHAERWIGGSAAVVCTSCGSALDHSLELQSAHDVAHAVIRLETLAEGHLEFLRTHIATVRDIHTQWSGHRYRELSTLDLADLEDEALKFPETSRDVWDRYRVMSNCMTIAQRKLQALALRNHAAFRQAMKIRCAHYLANANASVPAPQHPLAAPGVDRLRSDSFTSEDLSGHRSSPISLAQVRHFKKHPEELLGVAFRVREGDDLVCLRVSGRTLTRKDRGYFLVKYESARETIMDDEDLYAILEQFATEMLLK</sequence>
<protein>
    <submittedName>
        <fullName evidence="1">Uncharacterized protein</fullName>
    </submittedName>
</protein>
<dbReference type="Proteomes" id="UP001221142">
    <property type="component" value="Unassembled WGS sequence"/>
</dbReference>
<gene>
    <name evidence="1" type="ORF">FB45DRAFT_1032129</name>
</gene>
<dbReference type="AlphaFoldDB" id="A0AAD7BIZ0"/>
<keyword evidence="2" id="KW-1185">Reference proteome</keyword>
<evidence type="ECO:0000313" key="2">
    <source>
        <dbReference type="Proteomes" id="UP001221142"/>
    </source>
</evidence>
<name>A0AAD7BIZ0_9AGAR</name>
<reference evidence="1" key="1">
    <citation type="submission" date="2023-03" db="EMBL/GenBank/DDBJ databases">
        <title>Massive genome expansion in bonnet fungi (Mycena s.s.) driven by repeated elements and novel gene families across ecological guilds.</title>
        <authorList>
            <consortium name="Lawrence Berkeley National Laboratory"/>
            <person name="Harder C.B."/>
            <person name="Miyauchi S."/>
            <person name="Viragh M."/>
            <person name="Kuo A."/>
            <person name="Thoen E."/>
            <person name="Andreopoulos B."/>
            <person name="Lu D."/>
            <person name="Skrede I."/>
            <person name="Drula E."/>
            <person name="Henrissat B."/>
            <person name="Morin E."/>
            <person name="Kohler A."/>
            <person name="Barry K."/>
            <person name="LaButti K."/>
            <person name="Morin E."/>
            <person name="Salamov A."/>
            <person name="Lipzen A."/>
            <person name="Mereny Z."/>
            <person name="Hegedus B."/>
            <person name="Baldrian P."/>
            <person name="Stursova M."/>
            <person name="Weitz H."/>
            <person name="Taylor A."/>
            <person name="Grigoriev I.V."/>
            <person name="Nagy L.G."/>
            <person name="Martin F."/>
            <person name="Kauserud H."/>
        </authorList>
    </citation>
    <scope>NUCLEOTIDE SEQUENCE</scope>
    <source>
        <strain evidence="1">9284</strain>
    </source>
</reference>
<organism evidence="1 2">
    <name type="scientific">Roridomyces roridus</name>
    <dbReference type="NCBI Taxonomy" id="1738132"/>
    <lineage>
        <taxon>Eukaryota</taxon>
        <taxon>Fungi</taxon>
        <taxon>Dikarya</taxon>
        <taxon>Basidiomycota</taxon>
        <taxon>Agaricomycotina</taxon>
        <taxon>Agaricomycetes</taxon>
        <taxon>Agaricomycetidae</taxon>
        <taxon>Agaricales</taxon>
        <taxon>Marasmiineae</taxon>
        <taxon>Mycenaceae</taxon>
        <taxon>Roridomyces</taxon>
    </lineage>
</organism>
<comment type="caution">
    <text evidence="1">The sequence shown here is derived from an EMBL/GenBank/DDBJ whole genome shotgun (WGS) entry which is preliminary data.</text>
</comment>
<proteinExistence type="predicted"/>